<feature type="transmembrane region" description="Helical" evidence="2">
    <location>
        <begin position="184"/>
        <end position="211"/>
    </location>
</feature>
<keyword evidence="2" id="KW-0812">Transmembrane</keyword>
<organism evidence="3 4">
    <name type="scientific">Potamilus streckersoni</name>
    <dbReference type="NCBI Taxonomy" id="2493646"/>
    <lineage>
        <taxon>Eukaryota</taxon>
        <taxon>Metazoa</taxon>
        <taxon>Spiralia</taxon>
        <taxon>Lophotrochozoa</taxon>
        <taxon>Mollusca</taxon>
        <taxon>Bivalvia</taxon>
        <taxon>Autobranchia</taxon>
        <taxon>Heteroconchia</taxon>
        <taxon>Palaeoheterodonta</taxon>
        <taxon>Unionida</taxon>
        <taxon>Unionoidea</taxon>
        <taxon>Unionidae</taxon>
        <taxon>Ambleminae</taxon>
        <taxon>Lampsilini</taxon>
        <taxon>Potamilus</taxon>
    </lineage>
</organism>
<evidence type="ECO:0000313" key="3">
    <source>
        <dbReference type="EMBL" id="KAK3583961.1"/>
    </source>
</evidence>
<gene>
    <name evidence="3" type="ORF">CHS0354_033756</name>
</gene>
<reference evidence="3" key="1">
    <citation type="journal article" date="2021" name="Genome Biol. Evol.">
        <title>A High-Quality Reference Genome for a Parasitic Bivalve with Doubly Uniparental Inheritance (Bivalvia: Unionida).</title>
        <authorList>
            <person name="Smith C.H."/>
        </authorList>
    </citation>
    <scope>NUCLEOTIDE SEQUENCE</scope>
    <source>
        <strain evidence="3">CHS0354</strain>
    </source>
</reference>
<dbReference type="AlphaFoldDB" id="A0AAE0S287"/>
<accession>A0AAE0S287</accession>
<keyword evidence="4" id="KW-1185">Reference proteome</keyword>
<feature type="region of interest" description="Disordered" evidence="1">
    <location>
        <begin position="251"/>
        <end position="292"/>
    </location>
</feature>
<reference evidence="3" key="3">
    <citation type="submission" date="2023-05" db="EMBL/GenBank/DDBJ databases">
        <authorList>
            <person name="Smith C.H."/>
        </authorList>
    </citation>
    <scope>NUCLEOTIDE SEQUENCE</scope>
    <source>
        <strain evidence="3">CHS0354</strain>
        <tissue evidence="3">Mantle</tissue>
    </source>
</reference>
<evidence type="ECO:0000256" key="1">
    <source>
        <dbReference type="SAM" id="MobiDB-lite"/>
    </source>
</evidence>
<protein>
    <submittedName>
        <fullName evidence="3">Uncharacterized protein</fullName>
    </submittedName>
</protein>
<evidence type="ECO:0000313" key="4">
    <source>
        <dbReference type="Proteomes" id="UP001195483"/>
    </source>
</evidence>
<name>A0AAE0S287_9BIVA</name>
<evidence type="ECO:0000256" key="2">
    <source>
        <dbReference type="SAM" id="Phobius"/>
    </source>
</evidence>
<keyword evidence="2" id="KW-0472">Membrane</keyword>
<feature type="compositionally biased region" description="Polar residues" evidence="1">
    <location>
        <begin position="251"/>
        <end position="263"/>
    </location>
</feature>
<comment type="caution">
    <text evidence="3">The sequence shown here is derived from an EMBL/GenBank/DDBJ whole genome shotgun (WGS) entry which is preliminary data.</text>
</comment>
<reference evidence="3" key="2">
    <citation type="journal article" date="2021" name="Genome Biol. Evol.">
        <title>Developing a high-quality reference genome for a parasitic bivalve with doubly uniparental inheritance (Bivalvia: Unionida).</title>
        <authorList>
            <person name="Smith C.H."/>
        </authorList>
    </citation>
    <scope>NUCLEOTIDE SEQUENCE</scope>
    <source>
        <strain evidence="3">CHS0354</strain>
        <tissue evidence="3">Mantle</tissue>
    </source>
</reference>
<sequence length="310" mass="34935">MLHDLFFTLKYVVLWFYYIENVYCVNITRVSSTDADICSNIPMLVLQVRISSPGYPQWMNTTDSVCKCLAFGDSISVTANVLFLIGKYAVTPLTIAYSENERQVTWPLDDMYVKLDASLRQLTLTRNATSVEIVLKTRPKENMGVLFSFILEGSSNEIQVNCSKQDTQIESEVKDTPSWSLEKVMILGGALLGASVLLMTITIIICIVLLITRKRKRGFVVNDATYDEAFIQLRAKSVVYSSPNYEDVDKNSSSTPILSSGNVRDSMLPKYTNTNASDRDRNTPYTQMFAPRNSRDSMLPKYANMPIKVV</sequence>
<keyword evidence="2" id="KW-1133">Transmembrane helix</keyword>
<dbReference type="Proteomes" id="UP001195483">
    <property type="component" value="Unassembled WGS sequence"/>
</dbReference>
<proteinExistence type="predicted"/>
<dbReference type="EMBL" id="JAEAOA010001970">
    <property type="protein sequence ID" value="KAK3583961.1"/>
    <property type="molecule type" value="Genomic_DNA"/>
</dbReference>